<protein>
    <submittedName>
        <fullName evidence="1">Uncharacterized protein</fullName>
    </submittedName>
</protein>
<accession>A0A166IYB4</accession>
<gene>
    <name evidence="1" type="ORF">FIBSPDRAFT_861813</name>
</gene>
<reference evidence="1" key="1">
    <citation type="journal article" date="2016" name="Mol. Biol. Evol.">
        <title>Comparative Genomics of Early-Diverging Mushroom-Forming Fungi Provides Insights into the Origins of Lignocellulose Decay Capabilities.</title>
        <authorList>
            <person name="Nagy L.G."/>
            <person name="Riley R."/>
            <person name="Tritt A."/>
            <person name="Adam C."/>
            <person name="Daum C."/>
            <person name="Floudas D."/>
            <person name="Sun H."/>
            <person name="Yadav J.S."/>
            <person name="Pangilinan J."/>
            <person name="Larsson K.H."/>
            <person name="Matsuura K."/>
            <person name="Barry K."/>
            <person name="Labutti K."/>
            <person name="Kuo R."/>
            <person name="Ohm R.A."/>
            <person name="Bhattacharya S.S."/>
            <person name="Shirouzu T."/>
            <person name="Yoshinaga Y."/>
            <person name="Martin F.M."/>
            <person name="Grigoriev I.V."/>
            <person name="Hibbett D.S."/>
        </authorList>
    </citation>
    <scope>NUCLEOTIDE SEQUENCE [LARGE SCALE GENOMIC DNA]</scope>
    <source>
        <strain evidence="1">CBS 109695</strain>
    </source>
</reference>
<dbReference type="EMBL" id="KV417556">
    <property type="protein sequence ID" value="KZP20296.1"/>
    <property type="molecule type" value="Genomic_DNA"/>
</dbReference>
<organism evidence="1">
    <name type="scientific">Athelia psychrophila</name>
    <dbReference type="NCBI Taxonomy" id="1759441"/>
    <lineage>
        <taxon>Eukaryota</taxon>
        <taxon>Fungi</taxon>
        <taxon>Dikarya</taxon>
        <taxon>Basidiomycota</taxon>
        <taxon>Agaricomycotina</taxon>
        <taxon>Agaricomycetes</taxon>
        <taxon>Agaricomycetidae</taxon>
        <taxon>Atheliales</taxon>
        <taxon>Atheliaceae</taxon>
        <taxon>Athelia</taxon>
    </lineage>
</organism>
<proteinExistence type="predicted"/>
<name>A0A166IYB4_9AGAM</name>
<evidence type="ECO:0000313" key="1">
    <source>
        <dbReference type="EMBL" id="KZP20296.1"/>
    </source>
</evidence>
<dbReference type="AlphaFoldDB" id="A0A166IYB4"/>
<sequence>MCSPFTLIPPDLAADFLFPIAIHHKQCPPSGRICRSCSILPALWNPASARVVVSVCLSCTSSLVGGLAEEHCLTSRTANISPYLRARR</sequence>